<organism evidence="2">
    <name type="scientific">candidate division WS2 bacterium ADurb.Bin280</name>
    <dbReference type="NCBI Taxonomy" id="1852829"/>
    <lineage>
        <taxon>Bacteria</taxon>
        <taxon>candidate division WS2</taxon>
    </lineage>
</organism>
<gene>
    <name evidence="2" type="ORF">BWY43_00687</name>
</gene>
<dbReference type="Proteomes" id="UP000485367">
    <property type="component" value="Unassembled WGS sequence"/>
</dbReference>
<evidence type="ECO:0000313" key="2">
    <source>
        <dbReference type="EMBL" id="OQA52028.1"/>
    </source>
</evidence>
<dbReference type="EMBL" id="MWBO01000051">
    <property type="protein sequence ID" value="OQA52028.1"/>
    <property type="molecule type" value="Genomic_DNA"/>
</dbReference>
<dbReference type="AlphaFoldDB" id="A0A1V5SBZ8"/>
<protein>
    <submittedName>
        <fullName evidence="2">Uncharacterized protein</fullName>
    </submittedName>
</protein>
<accession>A0A1V5SBZ8</accession>
<proteinExistence type="predicted"/>
<name>A0A1V5SBZ8_9BACT</name>
<evidence type="ECO:0000256" key="1">
    <source>
        <dbReference type="SAM" id="MobiDB-lite"/>
    </source>
</evidence>
<feature type="region of interest" description="Disordered" evidence="1">
    <location>
        <begin position="97"/>
        <end position="132"/>
    </location>
</feature>
<sequence length="132" mass="13966">MLVHVRLVCGNVVPVQLFESSIVFVRGIGGGAGSIAVNSHHLPVGEGFVCTPLIDRKPLNLGKDIGPGQFLAIILHDPSEPSYIEIGQVVVGSDRSITEPPIADPWDGHPPFLGESDHPLGEQVPDLVPGQQ</sequence>
<comment type="caution">
    <text evidence="2">The sequence shown here is derived from an EMBL/GenBank/DDBJ whole genome shotgun (WGS) entry which is preliminary data.</text>
</comment>
<reference evidence="2" key="1">
    <citation type="submission" date="2017-02" db="EMBL/GenBank/DDBJ databases">
        <title>Delving into the versatile metabolic prowess of the omnipresent phylum Bacteroidetes.</title>
        <authorList>
            <person name="Nobu M.K."/>
            <person name="Mei R."/>
            <person name="Narihiro T."/>
            <person name="Kuroda K."/>
            <person name="Liu W.-T."/>
        </authorList>
    </citation>
    <scope>NUCLEOTIDE SEQUENCE</scope>
    <source>
        <strain evidence="2">ADurb.Bin280</strain>
    </source>
</reference>